<dbReference type="Pfam" id="PF10431">
    <property type="entry name" value="ClpB_D2-small"/>
    <property type="match status" value="1"/>
</dbReference>
<sequence length="623" mass="71740">MESNKLAVWHQELDRFRSFKTTFILEGNIHDLHPYPSATREEVQWNLLGFDHYLYKYLVEKGYEIIVFYDHIDGFYNPFAEDQLQEFLHVAAVQEGRISNDGRPSYQATIDRATEMIRQARENRERSVAVILNFASRYISSPDQLSDQERHYYSRLFINSLKPKQVKSATTGQLIYQLLFFITNKVNDIPAWFYLDNPYVKTLHINKPDRSTRMRFIDSQIRFFVASDQFDNDELKKYKDKFVDLTDGFTNIELNGLKVLCKQENIPINRVAEAVSLYKYGIKENPWNEISAEKLKHAEQFITRRVKGQKPAIMQALDIVKRATTGLAGLQHSSSSNKPKGILFFAGPTGTGKTELAKTLAQLLFGDEQACIRFDMSEYQQSHSDQKLLGAPPGYVGYEAGGQLTNKIKEHPFSILLFDEIEKAHPSILDKFLQILEDGRMTDGQGETVYFSESIIIFTSNLGIYVQDEQGNRIPNVTPDLSYQEINGRVLKGIKDYFILELGRPEILNRIGNNFVVFDYIRDDIASQIIESQLNKIKENLMQTKGISIQFDDEAMEFITDKSLQNLENGGRGIGNIIEKYFINPLSRYLFDNEINESCELTVRTIKEENEVVELESEVSKDV</sequence>
<evidence type="ECO:0000259" key="5">
    <source>
        <dbReference type="SMART" id="SM01086"/>
    </source>
</evidence>
<dbReference type="InterPro" id="IPR027417">
    <property type="entry name" value="P-loop_NTPase"/>
</dbReference>
<dbReference type="GO" id="GO:0034605">
    <property type="term" value="P:cellular response to heat"/>
    <property type="evidence" value="ECO:0007669"/>
    <property type="project" value="TreeGrafter"/>
</dbReference>
<dbReference type="RefSeq" id="WP_150440317.1">
    <property type="nucleotide sequence ID" value="NZ_VYKL01000018.1"/>
</dbReference>
<keyword evidence="7" id="KW-1185">Reference proteome</keyword>
<dbReference type="SMART" id="SM00382">
    <property type="entry name" value="AAA"/>
    <property type="match status" value="1"/>
</dbReference>
<dbReference type="InterPro" id="IPR050130">
    <property type="entry name" value="ClpA_ClpB"/>
</dbReference>
<evidence type="ECO:0000313" key="6">
    <source>
        <dbReference type="EMBL" id="KAA9023917.1"/>
    </source>
</evidence>
<organism evidence="6 7">
    <name type="scientific">Niallia endozanthoxylica</name>
    <dbReference type="NCBI Taxonomy" id="2036016"/>
    <lineage>
        <taxon>Bacteria</taxon>
        <taxon>Bacillati</taxon>
        <taxon>Bacillota</taxon>
        <taxon>Bacilli</taxon>
        <taxon>Bacillales</taxon>
        <taxon>Bacillaceae</taxon>
        <taxon>Niallia</taxon>
    </lineage>
</organism>
<keyword evidence="1" id="KW-0547">Nucleotide-binding</keyword>
<dbReference type="InterPro" id="IPR003959">
    <property type="entry name" value="ATPase_AAA_core"/>
</dbReference>
<keyword evidence="3" id="KW-0143">Chaperone</keyword>
<dbReference type="PANTHER" id="PTHR11638:SF18">
    <property type="entry name" value="HEAT SHOCK PROTEIN 104"/>
    <property type="match status" value="1"/>
</dbReference>
<dbReference type="PRINTS" id="PR00300">
    <property type="entry name" value="CLPPROTEASEA"/>
</dbReference>
<evidence type="ECO:0000259" key="4">
    <source>
        <dbReference type="SMART" id="SM00382"/>
    </source>
</evidence>
<reference evidence="6 7" key="1">
    <citation type="submission" date="2019-09" db="EMBL/GenBank/DDBJ databases">
        <title>Whole genome sequences of isolates from the Mars Exploration Rovers.</title>
        <authorList>
            <person name="Seuylemezian A."/>
            <person name="Vaishampayan P."/>
        </authorList>
    </citation>
    <scope>NUCLEOTIDE SEQUENCE [LARGE SCALE GENOMIC DNA]</scope>
    <source>
        <strain evidence="6 7">MER_TA_151</strain>
    </source>
</reference>
<dbReference type="InterPro" id="IPR001270">
    <property type="entry name" value="ClpA/B"/>
</dbReference>
<gene>
    <name evidence="6" type="ORF">F4V44_12330</name>
</gene>
<dbReference type="EMBL" id="VYKL01000018">
    <property type="protein sequence ID" value="KAA9023917.1"/>
    <property type="molecule type" value="Genomic_DNA"/>
</dbReference>
<feature type="domain" description="AAA+ ATPase" evidence="4">
    <location>
        <begin position="339"/>
        <end position="506"/>
    </location>
</feature>
<dbReference type="CDD" id="cd19499">
    <property type="entry name" value="RecA-like_ClpB_Hsp104-like"/>
    <property type="match status" value="1"/>
</dbReference>
<dbReference type="GO" id="GO:0005524">
    <property type="term" value="F:ATP binding"/>
    <property type="evidence" value="ECO:0007669"/>
    <property type="project" value="UniProtKB-KW"/>
</dbReference>
<dbReference type="Pfam" id="PF07724">
    <property type="entry name" value="AAA_2"/>
    <property type="match status" value="1"/>
</dbReference>
<dbReference type="InterPro" id="IPR003593">
    <property type="entry name" value="AAA+_ATPase"/>
</dbReference>
<keyword evidence="2" id="KW-0067">ATP-binding</keyword>
<protein>
    <submittedName>
        <fullName evidence="6">AAA domain-containing protein</fullName>
    </submittedName>
</protein>
<dbReference type="Proteomes" id="UP000326671">
    <property type="component" value="Unassembled WGS sequence"/>
</dbReference>
<proteinExistence type="predicted"/>
<dbReference type="GO" id="GO:0005737">
    <property type="term" value="C:cytoplasm"/>
    <property type="evidence" value="ECO:0007669"/>
    <property type="project" value="TreeGrafter"/>
</dbReference>
<dbReference type="OrthoDB" id="9803641at2"/>
<dbReference type="InterPro" id="IPR019489">
    <property type="entry name" value="Clp_ATPase_C"/>
</dbReference>
<accession>A0A5J5HU83</accession>
<dbReference type="SMART" id="SM01086">
    <property type="entry name" value="ClpB_D2-small"/>
    <property type="match status" value="1"/>
</dbReference>
<evidence type="ECO:0000256" key="2">
    <source>
        <dbReference type="ARBA" id="ARBA00022840"/>
    </source>
</evidence>
<comment type="caution">
    <text evidence="6">The sequence shown here is derived from an EMBL/GenBank/DDBJ whole genome shotgun (WGS) entry which is preliminary data.</text>
</comment>
<name>A0A5J5HU83_9BACI</name>
<dbReference type="Gene3D" id="3.40.50.300">
    <property type="entry name" value="P-loop containing nucleotide triphosphate hydrolases"/>
    <property type="match status" value="1"/>
</dbReference>
<evidence type="ECO:0000256" key="3">
    <source>
        <dbReference type="ARBA" id="ARBA00023186"/>
    </source>
</evidence>
<evidence type="ECO:0000256" key="1">
    <source>
        <dbReference type="ARBA" id="ARBA00022741"/>
    </source>
</evidence>
<evidence type="ECO:0000313" key="7">
    <source>
        <dbReference type="Proteomes" id="UP000326671"/>
    </source>
</evidence>
<dbReference type="SUPFAM" id="SSF52540">
    <property type="entry name" value="P-loop containing nucleoside triphosphate hydrolases"/>
    <property type="match status" value="1"/>
</dbReference>
<dbReference type="PANTHER" id="PTHR11638">
    <property type="entry name" value="ATP-DEPENDENT CLP PROTEASE"/>
    <property type="match status" value="1"/>
</dbReference>
<dbReference type="Gene3D" id="1.10.8.60">
    <property type="match status" value="1"/>
</dbReference>
<feature type="domain" description="Clp ATPase C-terminal" evidence="5">
    <location>
        <begin position="521"/>
        <end position="614"/>
    </location>
</feature>
<dbReference type="AlphaFoldDB" id="A0A5J5HU83"/>
<dbReference type="GO" id="GO:0016887">
    <property type="term" value="F:ATP hydrolysis activity"/>
    <property type="evidence" value="ECO:0007669"/>
    <property type="project" value="InterPro"/>
</dbReference>